<evidence type="ECO:0000256" key="1">
    <source>
        <dbReference type="SAM" id="MobiDB-lite"/>
    </source>
</evidence>
<organism evidence="2 3">
    <name type="scientific">Trichoplusia ni</name>
    <name type="common">Cabbage looper</name>
    <dbReference type="NCBI Taxonomy" id="7111"/>
    <lineage>
        <taxon>Eukaryota</taxon>
        <taxon>Metazoa</taxon>
        <taxon>Ecdysozoa</taxon>
        <taxon>Arthropoda</taxon>
        <taxon>Hexapoda</taxon>
        <taxon>Insecta</taxon>
        <taxon>Pterygota</taxon>
        <taxon>Neoptera</taxon>
        <taxon>Endopterygota</taxon>
        <taxon>Lepidoptera</taxon>
        <taxon>Glossata</taxon>
        <taxon>Ditrysia</taxon>
        <taxon>Noctuoidea</taxon>
        <taxon>Noctuidae</taxon>
        <taxon>Plusiinae</taxon>
        <taxon>Trichoplusia</taxon>
    </lineage>
</organism>
<dbReference type="GeneID" id="113496094"/>
<gene>
    <name evidence="3" type="primary">LOC113496094</name>
</gene>
<feature type="region of interest" description="Disordered" evidence="1">
    <location>
        <begin position="202"/>
        <end position="230"/>
    </location>
</feature>
<keyword evidence="2" id="KW-1185">Reference proteome</keyword>
<proteinExistence type="predicted"/>
<dbReference type="KEGG" id="tnl:113496094"/>
<reference evidence="3" key="1">
    <citation type="submission" date="2025-08" db="UniProtKB">
        <authorList>
            <consortium name="RefSeq"/>
        </authorList>
    </citation>
    <scope>IDENTIFICATION</scope>
</reference>
<evidence type="ECO:0000313" key="2">
    <source>
        <dbReference type="Proteomes" id="UP000322000"/>
    </source>
</evidence>
<name>A0A7E5VRW2_TRINI</name>
<dbReference type="AlphaFoldDB" id="A0A7E5VRW2"/>
<accession>A0A7E5VRW2</accession>
<dbReference type="Proteomes" id="UP000322000">
    <property type="component" value="Chromosome 7"/>
</dbReference>
<evidence type="ECO:0000313" key="3">
    <source>
        <dbReference type="RefSeq" id="XP_026731012.1"/>
    </source>
</evidence>
<sequence length="414" mass="48093">MQAFLAGLCMVPFLGEDLFGLLKLGPYMIHVKFSFVTDQPKMKCARLHLQQRSKAKSKADSPTVIEKPRRYCQKRLINPEHEEDPRWIDIFERFHCNLNYDHLTETLDSVRTQQDNEDMVLTVQTLKFQGDVEQTKRPRTSFKYKKAPDGNKHRMFLKQTVTEHDLSDDDRSSQLTYYFDDYVKYLYNSDRSRPASSKSSIFLRGFSPDKPRENKATQVEMNTDETKKTRKIEPKNKTLSKKIPKRQIKDELRDVSNTIENTKVTYQKSGKRKSLTISRNQSPETVQVIRVDVVCNHNSSPTSDYDDSKKLESSSTKSEANTENMTHNYFTNKYNHFANRYLLTNTIKSLDESLSGGAKVTLLCKTFKLSDRVGTTDKQTRNIGTYRKYAKPSKSIKKNKVKTDALRDSTYIYN</sequence>
<dbReference type="OrthoDB" id="7469620at2759"/>
<dbReference type="InParanoid" id="A0A7E5VRW2"/>
<protein>
    <submittedName>
        <fullName evidence="3">Uncharacterized protein LOC113496094</fullName>
    </submittedName>
</protein>
<feature type="region of interest" description="Disordered" evidence="1">
    <location>
        <begin position="297"/>
        <end position="323"/>
    </location>
</feature>
<dbReference type="RefSeq" id="XP_026731012.1">
    <property type="nucleotide sequence ID" value="XM_026875211.1"/>
</dbReference>